<gene>
    <name evidence="1" type="ORF">GCM10007103_27770</name>
</gene>
<keyword evidence="2" id="KW-1185">Reference proteome</keyword>
<reference evidence="1" key="2">
    <citation type="submission" date="2020-09" db="EMBL/GenBank/DDBJ databases">
        <authorList>
            <person name="Sun Q."/>
            <person name="Kim S."/>
        </authorList>
    </citation>
    <scope>NUCLEOTIDE SEQUENCE</scope>
    <source>
        <strain evidence="1">KCTC 12719</strain>
    </source>
</reference>
<comment type="caution">
    <text evidence="1">The sequence shown here is derived from an EMBL/GenBank/DDBJ whole genome shotgun (WGS) entry which is preliminary data.</text>
</comment>
<accession>A0A918SK00</accession>
<dbReference type="EMBL" id="BMXB01000013">
    <property type="protein sequence ID" value="GHA45029.1"/>
    <property type="molecule type" value="Genomic_DNA"/>
</dbReference>
<dbReference type="Proteomes" id="UP000610456">
    <property type="component" value="Unassembled WGS sequence"/>
</dbReference>
<sequence length="46" mass="5398">MKKKLFFGFTLFVMLFTMVAWQYASAELVELQNKTDITEKDYTKAA</sequence>
<dbReference type="RefSeq" id="WP_189605383.1">
    <property type="nucleotide sequence ID" value="NZ_BMXB01000013.1"/>
</dbReference>
<dbReference type="AlphaFoldDB" id="A0A918SK00"/>
<evidence type="ECO:0000313" key="2">
    <source>
        <dbReference type="Proteomes" id="UP000610456"/>
    </source>
</evidence>
<reference evidence="1" key="1">
    <citation type="journal article" date="2014" name="Int. J. Syst. Evol. Microbiol.">
        <title>Complete genome sequence of Corynebacterium casei LMG S-19264T (=DSM 44701T), isolated from a smear-ripened cheese.</title>
        <authorList>
            <consortium name="US DOE Joint Genome Institute (JGI-PGF)"/>
            <person name="Walter F."/>
            <person name="Albersmeier A."/>
            <person name="Kalinowski J."/>
            <person name="Ruckert C."/>
        </authorList>
    </citation>
    <scope>NUCLEOTIDE SEQUENCE</scope>
    <source>
        <strain evidence="1">KCTC 12719</strain>
    </source>
</reference>
<protein>
    <submittedName>
        <fullName evidence="1">Uncharacterized protein</fullName>
    </submittedName>
</protein>
<organism evidence="1 2">
    <name type="scientific">Salinimicrobium marinum</name>
    <dbReference type="NCBI Taxonomy" id="680283"/>
    <lineage>
        <taxon>Bacteria</taxon>
        <taxon>Pseudomonadati</taxon>
        <taxon>Bacteroidota</taxon>
        <taxon>Flavobacteriia</taxon>
        <taxon>Flavobacteriales</taxon>
        <taxon>Flavobacteriaceae</taxon>
        <taxon>Salinimicrobium</taxon>
    </lineage>
</organism>
<proteinExistence type="predicted"/>
<name>A0A918SK00_9FLAO</name>
<evidence type="ECO:0000313" key="1">
    <source>
        <dbReference type="EMBL" id="GHA45029.1"/>
    </source>
</evidence>